<feature type="transmembrane region" description="Helical" evidence="6">
    <location>
        <begin position="328"/>
        <end position="347"/>
    </location>
</feature>
<keyword evidence="8" id="KW-1185">Reference proteome</keyword>
<evidence type="ECO:0000256" key="6">
    <source>
        <dbReference type="SAM" id="Phobius"/>
    </source>
</evidence>
<comment type="subcellular location">
    <subcellularLocation>
        <location evidence="1">Cell membrane</location>
        <topology evidence="1">Multi-pass membrane protein</topology>
    </subcellularLocation>
</comment>
<accession>A0A235ETL9</accession>
<evidence type="ECO:0000256" key="2">
    <source>
        <dbReference type="ARBA" id="ARBA00022475"/>
    </source>
</evidence>
<feature type="transmembrane region" description="Helical" evidence="6">
    <location>
        <begin position="142"/>
        <end position="163"/>
    </location>
</feature>
<organism evidence="7 8">
    <name type="scientific">Acidovorax kalamii</name>
    <dbReference type="NCBI Taxonomy" id="2004485"/>
    <lineage>
        <taxon>Bacteria</taxon>
        <taxon>Pseudomonadati</taxon>
        <taxon>Pseudomonadota</taxon>
        <taxon>Betaproteobacteria</taxon>
        <taxon>Burkholderiales</taxon>
        <taxon>Comamonadaceae</taxon>
        <taxon>Acidovorax</taxon>
    </lineage>
</organism>
<feature type="transmembrane region" description="Helical" evidence="6">
    <location>
        <begin position="175"/>
        <end position="197"/>
    </location>
</feature>
<dbReference type="Proteomes" id="UP000215441">
    <property type="component" value="Unassembled WGS sequence"/>
</dbReference>
<name>A0A235ETL9_9BURK</name>
<feature type="transmembrane region" description="Helical" evidence="6">
    <location>
        <begin position="21"/>
        <end position="41"/>
    </location>
</feature>
<feature type="transmembrane region" description="Helical" evidence="6">
    <location>
        <begin position="87"/>
        <end position="108"/>
    </location>
</feature>
<feature type="transmembrane region" description="Helical" evidence="6">
    <location>
        <begin position="53"/>
        <end position="75"/>
    </location>
</feature>
<sequence>MKRFFSAWLTRWRHSALLRRLGVLTSGTVLAQAVQLLNFVALAKLYTLTEVGVYSVFAAIVGTVAPVALLGYDMLIPGRSDEDLGPYLKAMLLLLLPMAVLLGLLAMLLSYGHAQAVGLWVAGTVIQRLAEMHNVRANRFRWISVARLAPPFMMALLLLAFVWLDVQGIDRLIDWQAGLTLVQGLAYASLTLPRTVLFTRHTMAMMGATLRKSVNAPLYLMPSNLLNLAAYNLPVLVIGHWFGPELAAQYAYVLRFGFGPVGLIGGTLYQVFYGFLAEAARTGNEAMFAQFLRARRHIGFAALASAVCIALLYPLGFRYVLGESWMTAGWISVIFAPLFAAMLYLTSQSVALNVFSKQKYELKSQAQYFAISLLAFGFAVLFGNAWLGFLLLSLLGCLRYMLLLRDINKVLVECKVIAS</sequence>
<dbReference type="EMBL" id="NOIG01000001">
    <property type="protein sequence ID" value="OYD52113.1"/>
    <property type="molecule type" value="Genomic_DNA"/>
</dbReference>
<dbReference type="InterPro" id="IPR050833">
    <property type="entry name" value="Poly_Biosynth_Transport"/>
</dbReference>
<keyword evidence="5 6" id="KW-0472">Membrane</keyword>
<dbReference type="AlphaFoldDB" id="A0A235ETL9"/>
<dbReference type="PANTHER" id="PTHR30250">
    <property type="entry name" value="PST FAMILY PREDICTED COLANIC ACID TRANSPORTER"/>
    <property type="match status" value="1"/>
</dbReference>
<dbReference type="OrthoDB" id="3831435at2"/>
<dbReference type="PANTHER" id="PTHR30250:SF11">
    <property type="entry name" value="O-ANTIGEN TRANSPORTER-RELATED"/>
    <property type="match status" value="1"/>
</dbReference>
<evidence type="ECO:0000256" key="4">
    <source>
        <dbReference type="ARBA" id="ARBA00022989"/>
    </source>
</evidence>
<evidence type="ECO:0008006" key="9">
    <source>
        <dbReference type="Google" id="ProtNLM"/>
    </source>
</evidence>
<evidence type="ECO:0000256" key="1">
    <source>
        <dbReference type="ARBA" id="ARBA00004651"/>
    </source>
</evidence>
<evidence type="ECO:0000313" key="7">
    <source>
        <dbReference type="EMBL" id="OYD52113.1"/>
    </source>
</evidence>
<evidence type="ECO:0000256" key="5">
    <source>
        <dbReference type="ARBA" id="ARBA00023136"/>
    </source>
</evidence>
<evidence type="ECO:0000256" key="3">
    <source>
        <dbReference type="ARBA" id="ARBA00022692"/>
    </source>
</evidence>
<dbReference type="GO" id="GO:0005886">
    <property type="term" value="C:plasma membrane"/>
    <property type="evidence" value="ECO:0007669"/>
    <property type="project" value="UniProtKB-SubCell"/>
</dbReference>
<feature type="transmembrane region" description="Helical" evidence="6">
    <location>
        <begin position="297"/>
        <end position="316"/>
    </location>
</feature>
<keyword evidence="2" id="KW-1003">Cell membrane</keyword>
<feature type="transmembrane region" description="Helical" evidence="6">
    <location>
        <begin position="368"/>
        <end position="395"/>
    </location>
</feature>
<evidence type="ECO:0000313" key="8">
    <source>
        <dbReference type="Proteomes" id="UP000215441"/>
    </source>
</evidence>
<keyword evidence="3 6" id="KW-0812">Transmembrane</keyword>
<comment type="caution">
    <text evidence="7">The sequence shown here is derived from an EMBL/GenBank/DDBJ whole genome shotgun (WGS) entry which is preliminary data.</text>
</comment>
<proteinExistence type="predicted"/>
<feature type="transmembrane region" description="Helical" evidence="6">
    <location>
        <begin position="218"/>
        <end position="242"/>
    </location>
</feature>
<protein>
    <recommendedName>
        <fullName evidence="9">Polysaccharide biosynthesis protein</fullName>
    </recommendedName>
</protein>
<feature type="transmembrane region" description="Helical" evidence="6">
    <location>
        <begin position="254"/>
        <end position="276"/>
    </location>
</feature>
<gene>
    <name evidence="7" type="ORF">CBY09_01070</name>
</gene>
<reference evidence="7 8" key="1">
    <citation type="submission" date="2017-07" db="EMBL/GenBank/DDBJ databases">
        <title>Acidovorax KNDSW TSA 6 genome sequence and assembly.</title>
        <authorList>
            <person name="Mayilraj S."/>
        </authorList>
    </citation>
    <scope>NUCLEOTIDE SEQUENCE [LARGE SCALE GENOMIC DNA]</scope>
    <source>
        <strain evidence="7 8">KNDSW-TSA6</strain>
    </source>
</reference>
<dbReference type="RefSeq" id="WP_094285514.1">
    <property type="nucleotide sequence ID" value="NZ_NOIG01000001.1"/>
</dbReference>
<keyword evidence="4 6" id="KW-1133">Transmembrane helix</keyword>